<dbReference type="OrthoDB" id="9806925at2"/>
<feature type="binding site" evidence="11">
    <location>
        <position position="308"/>
    </location>
    <ligand>
        <name>(6S)-NADPHX</name>
        <dbReference type="ChEBI" id="CHEBI:64076"/>
    </ligand>
</feature>
<dbReference type="PANTHER" id="PTHR12592:SF0">
    <property type="entry name" value="ATP-DEPENDENT (S)-NAD(P)H-HYDRATE DEHYDRATASE"/>
    <property type="match status" value="1"/>
</dbReference>
<dbReference type="GO" id="GO:0016301">
    <property type="term" value="F:kinase activity"/>
    <property type="evidence" value="ECO:0007669"/>
    <property type="project" value="UniProtKB-KW"/>
</dbReference>
<dbReference type="GO" id="GO:0052856">
    <property type="term" value="F:NAD(P)HX epimerase activity"/>
    <property type="evidence" value="ECO:0007669"/>
    <property type="project" value="UniProtKB-UniRule"/>
</dbReference>
<dbReference type="SUPFAM" id="SSF64153">
    <property type="entry name" value="YjeF N-terminal domain-like"/>
    <property type="match status" value="1"/>
</dbReference>
<comment type="caution">
    <text evidence="15">The sequence shown here is derived from an EMBL/GenBank/DDBJ whole genome shotgun (WGS) entry which is preliminary data.</text>
</comment>
<evidence type="ECO:0000256" key="4">
    <source>
        <dbReference type="ARBA" id="ARBA00022840"/>
    </source>
</evidence>
<evidence type="ECO:0000256" key="3">
    <source>
        <dbReference type="ARBA" id="ARBA00022741"/>
    </source>
</evidence>
<comment type="caution">
    <text evidence="12">Lacks conserved residue(s) required for the propagation of feature annotation.</text>
</comment>
<comment type="catalytic activity">
    <reaction evidence="10 11">
        <text>(6S)-NADPHX + ADP = AMP + phosphate + NADPH + H(+)</text>
        <dbReference type="Rhea" id="RHEA:32235"/>
        <dbReference type="ChEBI" id="CHEBI:15378"/>
        <dbReference type="ChEBI" id="CHEBI:43474"/>
        <dbReference type="ChEBI" id="CHEBI:57783"/>
        <dbReference type="ChEBI" id="CHEBI:64076"/>
        <dbReference type="ChEBI" id="CHEBI:456215"/>
        <dbReference type="ChEBI" id="CHEBI:456216"/>
        <dbReference type="EC" id="4.2.1.136"/>
    </reaction>
</comment>
<evidence type="ECO:0000256" key="11">
    <source>
        <dbReference type="HAMAP-Rule" id="MF_01965"/>
    </source>
</evidence>
<evidence type="ECO:0000259" key="14">
    <source>
        <dbReference type="PROSITE" id="PS51385"/>
    </source>
</evidence>
<protein>
    <recommendedName>
        <fullName evidence="11 12">Multifunctional fusion protein</fullName>
    </recommendedName>
    <domain>
        <recommendedName>
            <fullName evidence="11">ADP-dependent (S)-NAD(P)H-hydrate dehydratase</fullName>
            <ecNumber evidence="11">4.2.1.136</ecNumber>
        </recommendedName>
        <alternativeName>
            <fullName evidence="11">ADP-dependent NAD(P)HX dehydratase</fullName>
        </alternativeName>
    </domain>
    <domain>
        <recommendedName>
            <fullName evidence="12">NAD(P)H-hydrate epimerase</fullName>
            <ecNumber evidence="12">5.1.99.6</ecNumber>
        </recommendedName>
        <alternativeName>
            <fullName evidence="12">NAD(P)HX epimerase</fullName>
        </alternativeName>
    </domain>
</protein>
<evidence type="ECO:0000313" key="16">
    <source>
        <dbReference type="Proteomes" id="UP000295696"/>
    </source>
</evidence>
<dbReference type="GO" id="GO:0046872">
    <property type="term" value="F:metal ion binding"/>
    <property type="evidence" value="ECO:0007669"/>
    <property type="project" value="UniProtKB-KW"/>
</dbReference>
<dbReference type="NCBIfam" id="TIGR00197">
    <property type="entry name" value="yjeF_nterm"/>
    <property type="match status" value="1"/>
</dbReference>
<evidence type="ECO:0000256" key="9">
    <source>
        <dbReference type="ARBA" id="ARBA00048238"/>
    </source>
</evidence>
<keyword evidence="7 11" id="KW-0456">Lyase</keyword>
<feature type="binding site" evidence="12">
    <location>
        <position position="78"/>
    </location>
    <ligand>
        <name>K(+)</name>
        <dbReference type="ChEBI" id="CHEBI:29103"/>
    </ligand>
</feature>
<dbReference type="Gene3D" id="3.40.1190.20">
    <property type="match status" value="1"/>
</dbReference>
<dbReference type="GO" id="GO:0110051">
    <property type="term" value="P:metabolite repair"/>
    <property type="evidence" value="ECO:0007669"/>
    <property type="project" value="TreeGrafter"/>
</dbReference>
<dbReference type="InterPro" id="IPR004443">
    <property type="entry name" value="YjeF_N_dom"/>
</dbReference>
<dbReference type="SUPFAM" id="SSF53613">
    <property type="entry name" value="Ribokinase-like"/>
    <property type="match status" value="1"/>
</dbReference>
<dbReference type="GO" id="GO:0052855">
    <property type="term" value="F:ADP-dependent NAD(P)H-hydrate dehydratase activity"/>
    <property type="evidence" value="ECO:0007669"/>
    <property type="project" value="UniProtKB-UniRule"/>
</dbReference>
<evidence type="ECO:0000256" key="12">
    <source>
        <dbReference type="HAMAP-Rule" id="MF_01966"/>
    </source>
</evidence>
<organism evidence="15 16">
    <name type="scientific">Primorskyibacter sedentarius</name>
    <dbReference type="NCBI Taxonomy" id="745311"/>
    <lineage>
        <taxon>Bacteria</taxon>
        <taxon>Pseudomonadati</taxon>
        <taxon>Pseudomonadota</taxon>
        <taxon>Alphaproteobacteria</taxon>
        <taxon>Rhodobacterales</taxon>
        <taxon>Roseobacteraceae</taxon>
        <taxon>Primorskyibacter</taxon>
    </lineage>
</organism>
<dbReference type="InterPro" id="IPR029056">
    <property type="entry name" value="Ribokinase-like"/>
</dbReference>
<dbReference type="CDD" id="cd01171">
    <property type="entry name" value="YXKO-related"/>
    <property type="match status" value="1"/>
</dbReference>
<comment type="similarity">
    <text evidence="11">Belongs to the NnrD/CARKD family.</text>
</comment>
<feature type="binding site" evidence="12">
    <location>
        <position position="143"/>
    </location>
    <ligand>
        <name>K(+)</name>
        <dbReference type="ChEBI" id="CHEBI:29103"/>
    </ligand>
</feature>
<dbReference type="Pfam" id="PF03853">
    <property type="entry name" value="YjeF_N"/>
    <property type="match status" value="1"/>
</dbReference>
<evidence type="ECO:0000256" key="8">
    <source>
        <dbReference type="ARBA" id="ARBA00025153"/>
    </source>
</evidence>
<comment type="function">
    <text evidence="12">Catalyzes the epimerization of the S- and R-forms of NAD(P)HX, a damaged form of NAD(P)H that is a result of enzymatic or heat-dependent hydration. This is a prerequisite for the S-specific NAD(P)H-hydrate dehydratase to allow the repair of both epimers of NAD(P)HX.</text>
</comment>
<comment type="catalytic activity">
    <reaction evidence="9 11">
        <text>(6S)-NADHX + ADP = AMP + phosphate + NADH + H(+)</text>
        <dbReference type="Rhea" id="RHEA:32223"/>
        <dbReference type="ChEBI" id="CHEBI:15378"/>
        <dbReference type="ChEBI" id="CHEBI:43474"/>
        <dbReference type="ChEBI" id="CHEBI:57945"/>
        <dbReference type="ChEBI" id="CHEBI:64074"/>
        <dbReference type="ChEBI" id="CHEBI:456215"/>
        <dbReference type="ChEBI" id="CHEBI:456216"/>
        <dbReference type="EC" id="4.2.1.136"/>
    </reaction>
</comment>
<comment type="similarity">
    <text evidence="2">In the C-terminal section; belongs to the NnrD/CARKD family.</text>
</comment>
<evidence type="ECO:0000256" key="2">
    <source>
        <dbReference type="ARBA" id="ARBA00009524"/>
    </source>
</evidence>
<dbReference type="GO" id="GO:0005524">
    <property type="term" value="F:ATP binding"/>
    <property type="evidence" value="ECO:0007669"/>
    <property type="project" value="UniProtKB-KW"/>
</dbReference>
<feature type="binding site" evidence="11">
    <location>
        <position position="433"/>
    </location>
    <ligand>
        <name>(6S)-NADPHX</name>
        <dbReference type="ChEBI" id="CHEBI:64076"/>
    </ligand>
</feature>
<accession>A0A4R3JDA2</accession>
<dbReference type="HAMAP" id="MF_01965">
    <property type="entry name" value="NADHX_dehydratase"/>
    <property type="match status" value="1"/>
</dbReference>
<dbReference type="HAMAP" id="MF_01966">
    <property type="entry name" value="NADHX_epimerase"/>
    <property type="match status" value="1"/>
</dbReference>
<sequence>MTELLTAAQMREIEQAAMASGEVTGLELMERAGRGVVDAIFEEWSDLAQASLSDRGPAHQQEGGRVPKAVVLCGPGNNGGDGFVVARLLKERGWEVHVLAPENTTKMPPDAATNRSRWKEVGDILPLNRDGLRSARDADLYVDAVFGTGLTRPPEGELAELLSYLAGSGGDHGYFQPRMVAVDVPSGLCSDSGKVLGCPEPEPFSSLAPYARLTVTFETPKPGHFLAHGPELCGQLVVRDIGLTKWRSVNADGRGLRLPRLQLVPPMPNGPDEPHVHSRPTLRPKIRGHKFDHGHVLVLTGDRWATGAARLAARGALRMGAGLVTLSAPRDAAPEVAAQITALILRVEDNADQLAETLEDDRIGVVCLGPGLGLHARAQERLDAVLAAAPPPGKGTYLGRGRRLVLDADALTLLSRRENPFQGLGKHVVLTPHSGEFARLFPDISARLAGPQRPKLLSTKDFTGEALQEGLAAAMAYREALSAERGPAYSKVDAVRDAAKRSGAVVLLKGADTVVALPDGRAWVHAAVYDRSAPWLATAGAGDVLAGFISGVMARGHMPHEAAILGAWLHVECARSFGPGLIAEDLPEVLPSVLKALLQP</sequence>
<feature type="binding site" evidence="11">
    <location>
        <position position="371"/>
    </location>
    <ligand>
        <name>(6S)-NADPHX</name>
        <dbReference type="ChEBI" id="CHEBI:64076"/>
    </ligand>
</feature>
<evidence type="ECO:0000256" key="6">
    <source>
        <dbReference type="ARBA" id="ARBA00023027"/>
    </source>
</evidence>
<dbReference type="InterPro" id="IPR017953">
    <property type="entry name" value="Carbohydrate_kinase_pred_CS"/>
</dbReference>
<feature type="domain" description="YjeF N-terminal" evidence="14">
    <location>
        <begin position="10"/>
        <end position="249"/>
    </location>
</feature>
<proteinExistence type="inferred from homology"/>
<dbReference type="PROSITE" id="PS51383">
    <property type="entry name" value="YJEF_C_3"/>
    <property type="match status" value="1"/>
</dbReference>
<dbReference type="InterPro" id="IPR000631">
    <property type="entry name" value="CARKD"/>
</dbReference>
<comment type="similarity">
    <text evidence="1">In the N-terminal section; belongs to the NnrE/AIBP family.</text>
</comment>
<feature type="domain" description="YjeF C-terminal" evidence="13">
    <location>
        <begin position="273"/>
        <end position="597"/>
    </location>
</feature>
<dbReference type="EMBL" id="SLZU01000006">
    <property type="protein sequence ID" value="TCS63782.1"/>
    <property type="molecule type" value="Genomic_DNA"/>
</dbReference>
<evidence type="ECO:0000256" key="10">
    <source>
        <dbReference type="ARBA" id="ARBA00049209"/>
    </source>
</evidence>
<keyword evidence="16" id="KW-1185">Reference proteome</keyword>
<keyword evidence="15" id="KW-0418">Kinase</keyword>
<comment type="cofactor">
    <cofactor evidence="12">
        <name>K(+)</name>
        <dbReference type="ChEBI" id="CHEBI:29103"/>
    </cofactor>
    <text evidence="12">Binds 1 potassium ion per subunit.</text>
</comment>
<keyword evidence="12" id="KW-0630">Potassium</keyword>
<feature type="binding site" evidence="12">
    <location>
        <position position="183"/>
    </location>
    <ligand>
        <name>(6S)-NADPHX</name>
        <dbReference type="ChEBI" id="CHEBI:64076"/>
    </ligand>
</feature>
<comment type="catalytic activity">
    <reaction evidence="12">
        <text>(6R)-NADPHX = (6S)-NADPHX</text>
        <dbReference type="Rhea" id="RHEA:32227"/>
        <dbReference type="ChEBI" id="CHEBI:64076"/>
        <dbReference type="ChEBI" id="CHEBI:64077"/>
        <dbReference type="EC" id="5.1.99.6"/>
    </reaction>
</comment>
<keyword evidence="4 11" id="KW-0067">ATP-binding</keyword>
<dbReference type="Pfam" id="PF01256">
    <property type="entry name" value="Carb_kinase"/>
    <property type="match status" value="2"/>
</dbReference>
<keyword evidence="15" id="KW-0808">Transferase</keyword>
<keyword evidence="5 11" id="KW-0521">NADP</keyword>
<comment type="function">
    <text evidence="8">Bifunctional enzyme that catalyzes the epimerization of the S- and R-forms of NAD(P)HX and the dehydration of the S-form of NAD(P)HX at the expense of ADP, which is converted to AMP. This allows the repair of both epimers of NAD(P)HX, a damaged form of NAD(P)H that is a result of enzymatic or heat-dependent hydration.</text>
</comment>
<feature type="binding site" evidence="11">
    <location>
        <position position="543"/>
    </location>
    <ligand>
        <name>(6S)-NADPHX</name>
        <dbReference type="ChEBI" id="CHEBI:64076"/>
    </ligand>
</feature>
<dbReference type="GO" id="GO:0046496">
    <property type="term" value="P:nicotinamide nucleotide metabolic process"/>
    <property type="evidence" value="ECO:0007669"/>
    <property type="project" value="UniProtKB-UniRule"/>
</dbReference>
<comment type="function">
    <text evidence="11">Catalyzes the dehydration of the S-form of NAD(P)HX at the expense of ADP, which is converted to AMP. Together with NAD(P)HX epimerase, which catalyzes the epimerization of the S- and R-forms, the enzyme allows the repair of both epimers of NAD(P)HX, a damaged form of NAD(P)H that is a result of enzymatic or heat-dependent hydration.</text>
</comment>
<comment type="catalytic activity">
    <reaction evidence="12">
        <text>(6R)-NADHX = (6S)-NADHX</text>
        <dbReference type="Rhea" id="RHEA:32215"/>
        <dbReference type="ChEBI" id="CHEBI:64074"/>
        <dbReference type="ChEBI" id="CHEBI:64075"/>
        <dbReference type="EC" id="5.1.99.6"/>
    </reaction>
</comment>
<keyword evidence="12" id="KW-0413">Isomerase</keyword>
<feature type="binding site" evidence="11">
    <location>
        <begin position="509"/>
        <end position="513"/>
    </location>
    <ligand>
        <name>AMP</name>
        <dbReference type="ChEBI" id="CHEBI:456215"/>
    </ligand>
</feature>
<keyword evidence="12" id="KW-0479">Metal-binding</keyword>
<comment type="cofactor">
    <cofactor evidence="11">
        <name>Mg(2+)</name>
        <dbReference type="ChEBI" id="CHEBI:18420"/>
    </cofactor>
</comment>
<dbReference type="PROSITE" id="PS51385">
    <property type="entry name" value="YJEF_N"/>
    <property type="match status" value="1"/>
</dbReference>
<name>A0A4R3JDA2_9RHOB</name>
<evidence type="ECO:0000256" key="1">
    <source>
        <dbReference type="ARBA" id="ARBA00006001"/>
    </source>
</evidence>
<dbReference type="Proteomes" id="UP000295696">
    <property type="component" value="Unassembled WGS sequence"/>
</dbReference>
<feature type="binding site" evidence="11">
    <location>
        <position position="542"/>
    </location>
    <ligand>
        <name>AMP</name>
        <dbReference type="ChEBI" id="CHEBI:456215"/>
    </ligand>
</feature>
<dbReference type="EC" id="5.1.99.6" evidence="12"/>
<dbReference type="InterPro" id="IPR036652">
    <property type="entry name" value="YjeF_N_dom_sf"/>
</dbReference>
<evidence type="ECO:0000313" key="15">
    <source>
        <dbReference type="EMBL" id="TCS63782.1"/>
    </source>
</evidence>
<evidence type="ECO:0000256" key="7">
    <source>
        <dbReference type="ARBA" id="ARBA00023239"/>
    </source>
</evidence>
<comment type="subunit">
    <text evidence="11">Homotetramer.</text>
</comment>
<dbReference type="PROSITE" id="PS01050">
    <property type="entry name" value="YJEF_C_2"/>
    <property type="match status" value="1"/>
</dbReference>
<dbReference type="AlphaFoldDB" id="A0A4R3JDA2"/>
<evidence type="ECO:0000259" key="13">
    <source>
        <dbReference type="PROSITE" id="PS51383"/>
    </source>
</evidence>
<dbReference type="RefSeq" id="WP_132244630.1">
    <property type="nucleotide sequence ID" value="NZ_SLZU01000006.1"/>
</dbReference>
<gene>
    <name evidence="11" type="primary">nnrD</name>
    <name evidence="12" type="synonym">nnrE</name>
    <name evidence="15" type="ORF">EDD52_10649</name>
</gene>
<feature type="binding site" evidence="12">
    <location>
        <begin position="77"/>
        <end position="81"/>
    </location>
    <ligand>
        <name>(6S)-NADPHX</name>
        <dbReference type="ChEBI" id="CHEBI:64076"/>
    </ligand>
</feature>
<evidence type="ECO:0000256" key="5">
    <source>
        <dbReference type="ARBA" id="ARBA00022857"/>
    </source>
</evidence>
<keyword evidence="3 11" id="KW-0547">Nucleotide-binding</keyword>
<keyword evidence="6 11" id="KW-0520">NAD</keyword>
<feature type="binding site" evidence="12">
    <location>
        <position position="186"/>
    </location>
    <ligand>
        <name>K(+)</name>
        <dbReference type="ChEBI" id="CHEBI:29103"/>
    </ligand>
</feature>
<reference evidence="15 16" key="1">
    <citation type="submission" date="2019-03" db="EMBL/GenBank/DDBJ databases">
        <title>Genomic Encyclopedia of Type Strains, Phase IV (KMG-IV): sequencing the most valuable type-strain genomes for metagenomic binning, comparative biology and taxonomic classification.</title>
        <authorList>
            <person name="Goeker M."/>
        </authorList>
    </citation>
    <scope>NUCLEOTIDE SEQUENCE [LARGE SCALE GENOMIC DNA]</scope>
    <source>
        <strain evidence="15 16">DSM 104836</strain>
    </source>
</reference>
<feature type="binding site" evidence="12">
    <location>
        <begin position="147"/>
        <end position="153"/>
    </location>
    <ligand>
        <name>(6S)-NADPHX</name>
        <dbReference type="ChEBI" id="CHEBI:64076"/>
    </ligand>
</feature>
<comment type="similarity">
    <text evidence="12">Belongs to the NnrE/AIBP family.</text>
</comment>
<dbReference type="Gene3D" id="3.40.50.10260">
    <property type="entry name" value="YjeF N-terminal domain"/>
    <property type="match status" value="1"/>
</dbReference>
<dbReference type="PANTHER" id="PTHR12592">
    <property type="entry name" value="ATP-DEPENDENT (S)-NAD(P)H-HYDRATE DEHYDRATASE FAMILY MEMBER"/>
    <property type="match status" value="1"/>
</dbReference>
<dbReference type="EC" id="4.2.1.136" evidence="11"/>